<dbReference type="AlphaFoldDB" id="A0A3E2GWJ2"/>
<evidence type="ECO:0000313" key="3">
    <source>
        <dbReference type="EMBL" id="RFU25486.1"/>
    </source>
</evidence>
<dbReference type="EMBL" id="NCSJ02000330">
    <property type="protein sequence ID" value="RFU25486.1"/>
    <property type="molecule type" value="Genomic_DNA"/>
</dbReference>
<sequence>MQLVLIIAIIELSVVIIGVILAFPDQLQGIKGLFRHKEKDSVLPTSEPPRNNTTPNAGTTDARDPARDEETPPTEPSPETETPVATDVPSTSNER</sequence>
<feature type="compositionally biased region" description="Polar residues" evidence="1">
    <location>
        <begin position="48"/>
        <end position="59"/>
    </location>
</feature>
<feature type="non-terminal residue" evidence="3">
    <location>
        <position position="1"/>
    </location>
</feature>
<proteinExistence type="predicted"/>
<keyword evidence="2" id="KW-0472">Membrane</keyword>
<evidence type="ECO:0000256" key="2">
    <source>
        <dbReference type="SAM" id="Phobius"/>
    </source>
</evidence>
<name>A0A3E2GWJ2_SCYLI</name>
<gene>
    <name evidence="3" type="ORF">B7463_g10862</name>
</gene>
<evidence type="ECO:0000256" key="1">
    <source>
        <dbReference type="SAM" id="MobiDB-lite"/>
    </source>
</evidence>
<keyword evidence="2" id="KW-1133">Transmembrane helix</keyword>
<protein>
    <submittedName>
        <fullName evidence="3">Uncharacterized protein</fullName>
    </submittedName>
</protein>
<organism evidence="3 4">
    <name type="scientific">Scytalidium lignicola</name>
    <name type="common">Hyphomycete</name>
    <dbReference type="NCBI Taxonomy" id="5539"/>
    <lineage>
        <taxon>Eukaryota</taxon>
        <taxon>Fungi</taxon>
        <taxon>Dikarya</taxon>
        <taxon>Ascomycota</taxon>
        <taxon>Pezizomycotina</taxon>
        <taxon>Leotiomycetes</taxon>
        <taxon>Leotiomycetes incertae sedis</taxon>
        <taxon>Scytalidium</taxon>
    </lineage>
</organism>
<keyword evidence="4" id="KW-1185">Reference proteome</keyword>
<accession>A0A3E2GWJ2</accession>
<keyword evidence="2" id="KW-0812">Transmembrane</keyword>
<feature type="compositionally biased region" description="Basic and acidic residues" evidence="1">
    <location>
        <begin position="61"/>
        <end position="70"/>
    </location>
</feature>
<reference evidence="3 4" key="1">
    <citation type="submission" date="2018-05" db="EMBL/GenBank/DDBJ databases">
        <title>Draft genome sequence of Scytalidium lignicola DSM 105466, a ubiquitous saprotrophic fungus.</title>
        <authorList>
            <person name="Buettner E."/>
            <person name="Gebauer A.M."/>
            <person name="Hofrichter M."/>
            <person name="Liers C."/>
            <person name="Kellner H."/>
        </authorList>
    </citation>
    <scope>NUCLEOTIDE SEQUENCE [LARGE SCALE GENOMIC DNA]</scope>
    <source>
        <strain evidence="3 4">DSM 105466</strain>
    </source>
</reference>
<feature type="region of interest" description="Disordered" evidence="1">
    <location>
        <begin position="37"/>
        <end position="95"/>
    </location>
</feature>
<comment type="caution">
    <text evidence="3">The sequence shown here is derived from an EMBL/GenBank/DDBJ whole genome shotgun (WGS) entry which is preliminary data.</text>
</comment>
<feature type="non-terminal residue" evidence="3">
    <location>
        <position position="95"/>
    </location>
</feature>
<dbReference type="Proteomes" id="UP000258309">
    <property type="component" value="Unassembled WGS sequence"/>
</dbReference>
<evidence type="ECO:0000313" key="4">
    <source>
        <dbReference type="Proteomes" id="UP000258309"/>
    </source>
</evidence>
<feature type="transmembrane region" description="Helical" evidence="2">
    <location>
        <begin position="6"/>
        <end position="23"/>
    </location>
</feature>